<proteinExistence type="predicted"/>
<dbReference type="EMBL" id="AYTS01000117">
    <property type="protein sequence ID" value="OOP55787.1"/>
    <property type="molecule type" value="Genomic_DNA"/>
</dbReference>
<comment type="caution">
    <text evidence="1">The sequence shown here is derived from an EMBL/GenBank/DDBJ whole genome shotgun (WGS) entry which is preliminary data.</text>
</comment>
<reference evidence="1 2" key="1">
    <citation type="journal article" date="2017" name="Water Res.">
        <title>Discovery and metagenomic analysis of an anammox bacterial enrichment related to Candidatus "Brocadia caroliniensis" in a full-scale glycerol-fed nitritation-denitritation separate centrate treatment process.</title>
        <authorList>
            <person name="Park H."/>
            <person name="Brotto A.C."/>
            <person name="van Loosdrecht M.C."/>
            <person name="Chandran K."/>
        </authorList>
    </citation>
    <scope>NUCLEOTIDE SEQUENCE [LARGE SCALE GENOMIC DNA]</scope>
    <source>
        <strain evidence="1">26THWARD</strain>
    </source>
</reference>
<gene>
    <name evidence="1" type="ORF">AYP45_12885</name>
</gene>
<evidence type="ECO:0000313" key="2">
    <source>
        <dbReference type="Proteomes" id="UP000189681"/>
    </source>
</evidence>
<name>A0A1V4ARQ4_9BACT</name>
<dbReference type="AlphaFoldDB" id="A0A1V4ARQ4"/>
<accession>A0A1V4ARQ4</accession>
<dbReference type="Proteomes" id="UP000189681">
    <property type="component" value="Unassembled WGS sequence"/>
</dbReference>
<protein>
    <submittedName>
        <fullName evidence="1">Uncharacterized protein</fullName>
    </submittedName>
</protein>
<sequence length="213" mass="23998">MTSTESTSTKSETLFELLCRNYDIVCTSIVCAGKKADYEIAVKGHRIITEIKQIDPNEADEATLNKGRLRGSAAAWGNSEHRIRLKIQEARKQLKARSHEILPTLLIVYDNGTFAGTDATDMKTAIFGEEKVVVSHLNHEVASVSPIHAGGKRRFTPDSNTSISAIGLMYNEQPRLSIFHNHFATNPIDPEWLRFDGIRHYALNSQNYEWIER</sequence>
<organism evidence="1 2">
    <name type="scientific">Candidatus Brocadia carolinensis</name>
    <dbReference type="NCBI Taxonomy" id="1004156"/>
    <lineage>
        <taxon>Bacteria</taxon>
        <taxon>Pseudomonadati</taxon>
        <taxon>Planctomycetota</taxon>
        <taxon>Candidatus Brocadiia</taxon>
        <taxon>Candidatus Brocadiales</taxon>
        <taxon>Candidatus Brocadiaceae</taxon>
        <taxon>Candidatus Brocadia</taxon>
    </lineage>
</organism>
<evidence type="ECO:0000313" key="1">
    <source>
        <dbReference type="EMBL" id="OOP55787.1"/>
    </source>
</evidence>